<accession>A0A1I7SL20</accession>
<keyword evidence="9 11" id="KW-0675">Receptor</keyword>
<dbReference type="InterPro" id="IPR049636">
    <property type="entry name" value="HNF4-like_DBD"/>
</dbReference>
<dbReference type="InterPro" id="IPR001628">
    <property type="entry name" value="Znf_hrmn_rcpt"/>
</dbReference>
<dbReference type="Proteomes" id="UP000582659">
    <property type="component" value="Unassembled WGS sequence"/>
</dbReference>
<evidence type="ECO:0000256" key="2">
    <source>
        <dbReference type="ARBA" id="ARBA00005993"/>
    </source>
</evidence>
<dbReference type="SUPFAM" id="SSF48508">
    <property type="entry name" value="Nuclear receptor ligand-binding domain"/>
    <property type="match status" value="1"/>
</dbReference>
<evidence type="ECO:0000256" key="11">
    <source>
        <dbReference type="RuleBase" id="RU004334"/>
    </source>
</evidence>
<dbReference type="OrthoDB" id="5771769at2759"/>
<evidence type="ECO:0000313" key="15">
    <source>
        <dbReference type="EMBL" id="CAD5233879.1"/>
    </source>
</evidence>
<keyword evidence="17" id="KW-1185">Reference proteome</keyword>
<dbReference type="SUPFAM" id="SSF57716">
    <property type="entry name" value="Glucocorticoid receptor-like (DNA-binding domain)"/>
    <property type="match status" value="1"/>
</dbReference>
<dbReference type="GO" id="GO:0003707">
    <property type="term" value="F:nuclear steroid receptor activity"/>
    <property type="evidence" value="ECO:0007669"/>
    <property type="project" value="InterPro"/>
</dbReference>
<dbReference type="CDD" id="cd06960">
    <property type="entry name" value="NR_DBD_HNF4A"/>
    <property type="match status" value="1"/>
</dbReference>
<evidence type="ECO:0000256" key="6">
    <source>
        <dbReference type="ARBA" id="ARBA00023015"/>
    </source>
</evidence>
<evidence type="ECO:0000259" key="14">
    <source>
        <dbReference type="PROSITE" id="PS51843"/>
    </source>
</evidence>
<gene>
    <name evidence="15" type="ORF">BXYJ_LOCUS13970</name>
</gene>
<reference evidence="18" key="1">
    <citation type="submission" date="2016-11" db="UniProtKB">
        <authorList>
            <consortium name="WormBaseParasite"/>
        </authorList>
    </citation>
    <scope>IDENTIFICATION</scope>
</reference>
<dbReference type="InterPro" id="IPR035500">
    <property type="entry name" value="NHR-like_dom_sf"/>
</dbReference>
<keyword evidence="6 11" id="KW-0805">Transcription regulation</keyword>
<sequence>MDRASPDLGSDEGDERSIGTSSGNLVCLVCGDTATGRHYGSVACNGCKGFFRRTIRRNYKYSCRFSGNCQIDKHNRAVCRACRYARCIRYGMKVDAVQNERDLIGKRPRTQSANGPGTISPPNGSNPVASPTSVGVANFFNSDSTGSGTVPTTSTDPWESPKALLELLLRSEEKEKNLRATVIKETGKLEFTTKNEPRFSTNANRRKATYNDILHSLHSQLLLVIEWAKTLRPFAELSTEDQTALLKNFASQHIVLCVAYRSINACDMLQLINDTCIPRASGRTDDFYSKDCDRVMDTLVAPMRFLQMDDVEFVTMKACVLFDPVARGLSNESVMKVLDTRRRIFSALEFYAKSRHGENSSRVGDLTFFILSPLQSLARSISEDILVSKLSGMARIDMLMEELILEDTEPKQRTPLNLQRSLSETEDPSFVDFPAPMSATSEPQLSNPPSYEDPLVFQPVGSAPAQGDLQVPTDKHNAIPAMKSEMSPIHQYEMMSTLSSYVFGGTLQSPLSPSNDVMFSSAASVNPSNDLIESKVNPQAMEETVMMSSPPSQQWPQNPPMSSGRLSAHLNYNNTPNVASPGNMFMPQASLNF</sequence>
<comment type="similarity">
    <text evidence="2 11">Belongs to the nuclear hormone receptor family.</text>
</comment>
<dbReference type="Pfam" id="PF00105">
    <property type="entry name" value="zf-C4"/>
    <property type="match status" value="1"/>
</dbReference>
<feature type="region of interest" description="Disordered" evidence="12">
    <location>
        <begin position="421"/>
        <end position="450"/>
    </location>
</feature>
<dbReference type="FunFam" id="3.30.50.10:FF:000030">
    <property type="entry name" value="Nuclear Hormone Receptor family"/>
    <property type="match status" value="1"/>
</dbReference>
<dbReference type="InterPro" id="IPR000003">
    <property type="entry name" value="Retinoid-X_rcpt/HNF4"/>
</dbReference>
<proteinExistence type="inferred from homology"/>
<dbReference type="PROSITE" id="PS51843">
    <property type="entry name" value="NR_LBD"/>
    <property type="match status" value="1"/>
</dbReference>
<dbReference type="InterPro" id="IPR000536">
    <property type="entry name" value="Nucl_hrmn_rcpt_lig-bd"/>
</dbReference>
<keyword evidence="5 11" id="KW-0862">Zinc</keyword>
<organism evidence="16 18">
    <name type="scientific">Bursaphelenchus xylophilus</name>
    <name type="common">Pinewood nematode worm</name>
    <name type="synonym">Aphelenchoides xylophilus</name>
    <dbReference type="NCBI Taxonomy" id="6326"/>
    <lineage>
        <taxon>Eukaryota</taxon>
        <taxon>Metazoa</taxon>
        <taxon>Ecdysozoa</taxon>
        <taxon>Nematoda</taxon>
        <taxon>Chromadorea</taxon>
        <taxon>Rhabditida</taxon>
        <taxon>Tylenchina</taxon>
        <taxon>Tylenchomorpha</taxon>
        <taxon>Aphelenchoidea</taxon>
        <taxon>Aphelenchoididae</taxon>
        <taxon>Bursaphelenchus</taxon>
    </lineage>
</organism>
<evidence type="ECO:0000259" key="13">
    <source>
        <dbReference type="PROSITE" id="PS51030"/>
    </source>
</evidence>
<evidence type="ECO:0000256" key="5">
    <source>
        <dbReference type="ARBA" id="ARBA00022833"/>
    </source>
</evidence>
<dbReference type="GO" id="GO:0008270">
    <property type="term" value="F:zinc ion binding"/>
    <property type="evidence" value="ECO:0007669"/>
    <property type="project" value="UniProtKB-KW"/>
</dbReference>
<dbReference type="PANTHER" id="PTHR24083">
    <property type="entry name" value="NUCLEAR HORMONE RECEPTOR"/>
    <property type="match status" value="1"/>
</dbReference>
<feature type="domain" description="Nuclear receptor" evidence="13">
    <location>
        <begin position="24"/>
        <end position="99"/>
    </location>
</feature>
<feature type="compositionally biased region" description="Polar residues" evidence="12">
    <location>
        <begin position="110"/>
        <end position="132"/>
    </location>
</feature>
<dbReference type="eggNOG" id="KOG3575">
    <property type="taxonomic scope" value="Eukaryota"/>
</dbReference>
<evidence type="ECO:0000313" key="18">
    <source>
        <dbReference type="WBParaSite" id="BXY_1375200.1"/>
    </source>
</evidence>
<dbReference type="PRINTS" id="PR00398">
    <property type="entry name" value="STRDHORMONER"/>
</dbReference>
<dbReference type="GO" id="GO:0005634">
    <property type="term" value="C:nucleus"/>
    <property type="evidence" value="ECO:0007669"/>
    <property type="project" value="UniProtKB-SubCell"/>
</dbReference>
<keyword evidence="7 11" id="KW-0238">DNA-binding</keyword>
<dbReference type="EMBL" id="CAJFCV020000006">
    <property type="protein sequence ID" value="CAG9129338.1"/>
    <property type="molecule type" value="Genomic_DNA"/>
</dbReference>
<dbReference type="SMART" id="SM00430">
    <property type="entry name" value="HOLI"/>
    <property type="match status" value="1"/>
</dbReference>
<dbReference type="WBParaSite" id="BXY_1375200.1">
    <property type="protein sequence ID" value="BXY_1375200.1"/>
    <property type="gene ID" value="BXY_1375200"/>
</dbReference>
<keyword evidence="10 11" id="KW-0539">Nucleus</keyword>
<dbReference type="PROSITE" id="PS51030">
    <property type="entry name" value="NUCLEAR_REC_DBD_2"/>
    <property type="match status" value="1"/>
</dbReference>
<comment type="subcellular location">
    <subcellularLocation>
        <location evidence="1 11">Nucleus</location>
    </subcellularLocation>
</comment>
<evidence type="ECO:0000256" key="1">
    <source>
        <dbReference type="ARBA" id="ARBA00004123"/>
    </source>
</evidence>
<dbReference type="InterPro" id="IPR001723">
    <property type="entry name" value="Nuclear_hrmn_rcpt"/>
</dbReference>
<dbReference type="SMR" id="A0A1I7SL20"/>
<evidence type="ECO:0000313" key="16">
    <source>
        <dbReference type="Proteomes" id="UP000095284"/>
    </source>
</evidence>
<feature type="region of interest" description="Disordered" evidence="12">
    <location>
        <begin position="102"/>
        <end position="132"/>
    </location>
</feature>
<dbReference type="Pfam" id="PF00104">
    <property type="entry name" value="Hormone_recep"/>
    <property type="match status" value="1"/>
</dbReference>
<dbReference type="Gene3D" id="1.10.565.10">
    <property type="entry name" value="Retinoid X Receptor"/>
    <property type="match status" value="1"/>
</dbReference>
<dbReference type="InterPro" id="IPR050274">
    <property type="entry name" value="Nuclear_hormone_rcpt_NR2"/>
</dbReference>
<name>A0A1I7SL20_BURXY</name>
<evidence type="ECO:0000256" key="12">
    <source>
        <dbReference type="SAM" id="MobiDB-lite"/>
    </source>
</evidence>
<dbReference type="Gene3D" id="3.30.50.10">
    <property type="entry name" value="Erythroid Transcription Factor GATA-1, subunit A"/>
    <property type="match status" value="1"/>
</dbReference>
<evidence type="ECO:0000256" key="7">
    <source>
        <dbReference type="ARBA" id="ARBA00023125"/>
    </source>
</evidence>
<evidence type="ECO:0000313" key="17">
    <source>
        <dbReference type="Proteomes" id="UP000659654"/>
    </source>
</evidence>
<evidence type="ECO:0000256" key="8">
    <source>
        <dbReference type="ARBA" id="ARBA00023163"/>
    </source>
</evidence>
<keyword evidence="3 11" id="KW-0479">Metal-binding</keyword>
<feature type="domain" description="NR LBD" evidence="14">
    <location>
        <begin position="160"/>
        <end position="407"/>
    </location>
</feature>
<dbReference type="Proteomes" id="UP000659654">
    <property type="component" value="Unassembled WGS sequence"/>
</dbReference>
<dbReference type="PRINTS" id="PR00545">
    <property type="entry name" value="RETINOIDXR"/>
</dbReference>
<keyword evidence="8 11" id="KW-0804">Transcription</keyword>
<evidence type="ECO:0000256" key="10">
    <source>
        <dbReference type="ARBA" id="ARBA00023242"/>
    </source>
</evidence>
<dbReference type="InterPro" id="IPR013088">
    <property type="entry name" value="Znf_NHR/GATA"/>
</dbReference>
<evidence type="ECO:0000256" key="3">
    <source>
        <dbReference type="ARBA" id="ARBA00022723"/>
    </source>
</evidence>
<dbReference type="SMART" id="SM00399">
    <property type="entry name" value="ZnF_C4"/>
    <property type="match status" value="1"/>
</dbReference>
<dbReference type="Proteomes" id="UP000095284">
    <property type="component" value="Unplaced"/>
</dbReference>
<dbReference type="PRINTS" id="PR00047">
    <property type="entry name" value="STROIDFINGER"/>
</dbReference>
<protein>
    <submittedName>
        <fullName evidence="15">(pine wood nematode) hypothetical protein</fullName>
    </submittedName>
</protein>
<dbReference type="GO" id="GO:0000978">
    <property type="term" value="F:RNA polymerase II cis-regulatory region sequence-specific DNA binding"/>
    <property type="evidence" value="ECO:0007669"/>
    <property type="project" value="InterPro"/>
</dbReference>
<keyword evidence="4 11" id="KW-0863">Zinc-finger</keyword>
<reference evidence="15" key="2">
    <citation type="submission" date="2020-09" db="EMBL/GenBank/DDBJ databases">
        <authorList>
            <person name="Kikuchi T."/>
        </authorList>
    </citation>
    <scope>NUCLEOTIDE SEQUENCE</scope>
    <source>
        <strain evidence="15">Ka4C1</strain>
    </source>
</reference>
<feature type="compositionally biased region" description="Polar residues" evidence="12">
    <location>
        <begin position="438"/>
        <end position="449"/>
    </location>
</feature>
<evidence type="ECO:0000256" key="4">
    <source>
        <dbReference type="ARBA" id="ARBA00022771"/>
    </source>
</evidence>
<dbReference type="EMBL" id="CAJFDI010000006">
    <property type="protein sequence ID" value="CAD5233879.1"/>
    <property type="molecule type" value="Genomic_DNA"/>
</dbReference>
<dbReference type="PROSITE" id="PS00031">
    <property type="entry name" value="NUCLEAR_REC_DBD_1"/>
    <property type="match status" value="1"/>
</dbReference>
<dbReference type="AlphaFoldDB" id="A0A1I7SL20"/>
<evidence type="ECO:0000256" key="9">
    <source>
        <dbReference type="ARBA" id="ARBA00023170"/>
    </source>
</evidence>